<evidence type="ECO:0000313" key="1">
    <source>
        <dbReference type="EMBL" id="TDL27176.1"/>
    </source>
</evidence>
<protein>
    <submittedName>
        <fullName evidence="1">Uncharacterized protein</fullName>
    </submittedName>
</protein>
<reference evidence="1 2" key="1">
    <citation type="submission" date="2018-06" db="EMBL/GenBank/DDBJ databases">
        <title>A transcriptomic atlas of mushroom development highlights an independent origin of complex multicellularity.</title>
        <authorList>
            <consortium name="DOE Joint Genome Institute"/>
            <person name="Krizsan K."/>
            <person name="Almasi E."/>
            <person name="Merenyi Z."/>
            <person name="Sahu N."/>
            <person name="Viragh M."/>
            <person name="Koszo T."/>
            <person name="Mondo S."/>
            <person name="Kiss B."/>
            <person name="Balint B."/>
            <person name="Kues U."/>
            <person name="Barry K."/>
            <person name="Hegedus J.C."/>
            <person name="Henrissat B."/>
            <person name="Johnson J."/>
            <person name="Lipzen A."/>
            <person name="Ohm R."/>
            <person name="Nagy I."/>
            <person name="Pangilinan J."/>
            <person name="Yan J."/>
            <person name="Xiong Y."/>
            <person name="Grigoriev I.V."/>
            <person name="Hibbett D.S."/>
            <person name="Nagy L.G."/>
        </authorList>
    </citation>
    <scope>NUCLEOTIDE SEQUENCE [LARGE SCALE GENOMIC DNA]</scope>
    <source>
        <strain evidence="1 2">SZMC22713</strain>
    </source>
</reference>
<name>A0A4Y7QIJ1_9AGAM</name>
<proteinExistence type="predicted"/>
<keyword evidence="2" id="KW-1185">Reference proteome</keyword>
<dbReference type="VEuPathDB" id="FungiDB:BD410DRAFT_783364"/>
<dbReference type="AlphaFoldDB" id="A0A4Y7QIJ1"/>
<gene>
    <name evidence="1" type="ORF">BD410DRAFT_783364</name>
</gene>
<evidence type="ECO:0000313" key="2">
    <source>
        <dbReference type="Proteomes" id="UP000294933"/>
    </source>
</evidence>
<dbReference type="OrthoDB" id="3236701at2759"/>
<dbReference type="Proteomes" id="UP000294933">
    <property type="component" value="Unassembled WGS sequence"/>
</dbReference>
<accession>A0A4Y7QIJ1</accession>
<dbReference type="EMBL" id="ML170160">
    <property type="protein sequence ID" value="TDL27176.1"/>
    <property type="molecule type" value="Genomic_DNA"/>
</dbReference>
<sequence>MFSRMPSNFFLRPRLPPCHVARVVNHTCNFARLFASGTPRFSPSKHTVVLDNQTLYIDRDIAKALGWDPQRGSNAGIALSLSGWDPTYFTITPKGSDSDRLARSVVESGHNPNVKQVLDYLKDR</sequence>
<organism evidence="1 2">
    <name type="scientific">Rickenella mellea</name>
    <dbReference type="NCBI Taxonomy" id="50990"/>
    <lineage>
        <taxon>Eukaryota</taxon>
        <taxon>Fungi</taxon>
        <taxon>Dikarya</taxon>
        <taxon>Basidiomycota</taxon>
        <taxon>Agaricomycotina</taxon>
        <taxon>Agaricomycetes</taxon>
        <taxon>Hymenochaetales</taxon>
        <taxon>Rickenellaceae</taxon>
        <taxon>Rickenella</taxon>
    </lineage>
</organism>